<dbReference type="InterPro" id="IPR001087">
    <property type="entry name" value="GDSL"/>
</dbReference>
<evidence type="ECO:0000313" key="3">
    <source>
        <dbReference type="Proteomes" id="UP000746160"/>
    </source>
</evidence>
<keyword evidence="1" id="KW-1133">Transmembrane helix</keyword>
<organism evidence="2 3">
    <name type="scientific">Mycoplasmopsis anatis</name>
    <dbReference type="NCBI Taxonomy" id="171279"/>
    <lineage>
        <taxon>Bacteria</taxon>
        <taxon>Bacillati</taxon>
        <taxon>Mycoplasmatota</taxon>
        <taxon>Mycoplasmoidales</taxon>
        <taxon>Metamycoplasmataceae</taxon>
        <taxon>Mycoplasmopsis</taxon>
    </lineage>
</organism>
<accession>A0A9Q3LA10</accession>
<dbReference type="Proteomes" id="UP000746160">
    <property type="component" value="Unassembled WGS sequence"/>
</dbReference>
<evidence type="ECO:0000313" key="2">
    <source>
        <dbReference type="EMBL" id="MBW0602547.1"/>
    </source>
</evidence>
<reference evidence="2" key="1">
    <citation type="journal article" date="2021" name="Genes Genomics">
        <title>Comparative genomic analysis of Mycoplasma anatis strains.</title>
        <authorList>
            <person name="Zhou Q."/>
            <person name="Mai K."/>
            <person name="Yang D."/>
            <person name="Liu J."/>
            <person name="Yan Z."/>
            <person name="Luo C."/>
            <person name="Tan Y."/>
            <person name="Cao S."/>
            <person name="Zhou Q."/>
            <person name="Chen L."/>
            <person name="Chen F."/>
        </authorList>
    </citation>
    <scope>NUCLEOTIDE SEQUENCE</scope>
    <source>
        <strain evidence="2">DP07</strain>
    </source>
</reference>
<dbReference type="EMBL" id="JABZFG010000003">
    <property type="protein sequence ID" value="MBW0602547.1"/>
    <property type="molecule type" value="Genomic_DNA"/>
</dbReference>
<keyword evidence="1" id="KW-0472">Membrane</keyword>
<dbReference type="RefSeq" id="WP_218743494.1">
    <property type="nucleotide sequence ID" value="NZ_JABZFG010000003.1"/>
</dbReference>
<name>A0A9Q3LA10_9BACT</name>
<keyword evidence="1" id="KW-0812">Transmembrane</keyword>
<comment type="caution">
    <text evidence="2">The sequence shown here is derived from an EMBL/GenBank/DDBJ whole genome shotgun (WGS) entry which is preliminary data.</text>
</comment>
<evidence type="ECO:0008006" key="4">
    <source>
        <dbReference type="Google" id="ProtNLM"/>
    </source>
</evidence>
<proteinExistence type="predicted"/>
<dbReference type="Pfam" id="PF00657">
    <property type="entry name" value="Lipase_GDSL"/>
    <property type="match status" value="1"/>
</dbReference>
<evidence type="ECO:0000256" key="1">
    <source>
        <dbReference type="SAM" id="Phobius"/>
    </source>
</evidence>
<feature type="transmembrane region" description="Helical" evidence="1">
    <location>
        <begin position="7"/>
        <end position="29"/>
    </location>
</feature>
<dbReference type="GO" id="GO:0016788">
    <property type="term" value="F:hydrolase activity, acting on ester bonds"/>
    <property type="evidence" value="ECO:0007669"/>
    <property type="project" value="InterPro"/>
</dbReference>
<sequence length="4077" mass="466402">MKSKKKLIIVSAASSAVGIGAIVGVSTWIATHKPKEIARGGNPINKDDEPGDKKYEIIDSNSGNIIDFDAVFNNKQNVDLPEQRIKSSHFINKNTKIKYVAIGDSITAGFDGTLEKDYKGSFENGLVTGLSYPSYLSRLFNKINRLESFNNYSVTGSTINEWIDLLQLSTNPKDLVSESSLISRFGKDYKLLAKEIIKQLKESNFITLSIGANDFIHTFIDAIKQSGITQSIQLILNDNPTFGPLIEDVKKILDSSIKEVSRRLQVFASEIKKLAPNANINFISYPTPFLKLKYMIDNFVKNFAGDIAKDFSITDFFTGILNNTIKLNANRNGINFINPVNNQFWNKNAQKISSIWFDIHPNTNGYKKLAIDLFIKLTNPSLIIDDYQKIGDFNFSTDFLKSDYQTATYQIEIENYSQTIKEIIGLSDWEFINKKDKFETDLEALRSTDNFGKRMLRISGSFKKITQGLVTSIVKSDYIKIIDPNGTLQQFLTEDGFRRSEQIVTWLLNSGYLSELISNLQNELTKLVEENPNASIFDEGVITSVITKSFTNEESVLNLLKSLAKSDFIQQNKNEIREISNNLRDSKLMGILFTKLKSFISPYITKLINNPSFTQEKVYNLLNNSIQQTDLENAIIGIINDFLDISDDIDQVNSYYDLFVKIISNGKTIKSLKTPLSKIIEILLSDKEVISLISNKVKDLLNQYDILLNVDEKRFDLLLQSLLNNESIKDLANSLVNVSVDTIINFVRNNHQKYNNITTILIDSIKSMFGSNSLGNINLTQLLVPVFEILNSNVLDNNVDIIETMLYNFLESKKINHADLIISVIPQNVKQILNDFIDISALKNKVTNIISNQNNKDILVKTITNSIKEKSNFKNKISNVNDALYLIAKGFAKNDKANILKFINSIKDELEIDKSIRKIIENYYRTINLDFTTAQNSKFIDDITAFLSDFIKNDKNIELLIDNLLFAIKNSNNYSSLKENVSNKLISYLKDVLNITEFNFEQILNKILNLSLVKENQNSIKDLLKSTLNFLLKDNNNYLEIFLSTLFGDDKNSNNQFILTISQKIKTPSFKLVLNKFIDNLLSDNWVEKLNKNPISTIIFNSLKDPKIINEIRNNKSAIISLVELPKIKTLVIDLVISQTKKIGLNKEIFNYEEFAAILFGNLVNNLLKNPTTNYILDLLINSFEKSSNLDNFIDNIKNQLGDEALNLLKWISPSLIKAIKDTNSPVKTTQFVKNIINQLINESSIKTLLDKSNIQAKFKLTKYPELKSFLTNQFTDKDFIKLIDKISSAFVDGITQTNTYSENIIDQLVKNIFSSNKIDQEFINILNTKLESLINNESVQELISKILITKLDQLEYSWIFDNVKNPEFVISKLIKLLGQNNTKLKLSEKLIQTFIAQLSTKGTNLDIKEMLFSLVSQYNFDGESLEKIIVDFVNSLANDKEINNLSSDIKVIINNIFNKIKTDNKFVGLISTKLFNSFNLKSIFQNQNDFEQLIIEIFNNDNFSVLLSQLVDLFFSNITKLDKANSYEELFKVLFTNFKFVEFGQKIDSLIADLIHSESIKKVIGNIIKKQLIATNSNLSSNQIDKFSKDLANDIPLIFEILGLKNNLFSAIAEDLDKLNKENNLTTFTQILEVIIKKVTSELTTDLRNKLNKLLKIESIQSNKEEFTTLINSFLPIIKDKFINESLYEKIIDIEYAQDKKIGLLIDKNEIYSLLNIIKNDTNIDKLVSILVKKIINNPDILILNNNKELINTLLFDNNTKQVLSSLIKNLFNNFDITNLRNTLNKLIIRLCKDNNLIHSEEQVNAFTNALLSYLKNNQSKLNINNISNLLIQSINNSNNIDQLISNIQSKLLNLINLKEYGFVKEILNSNFISPLKKFILDNFEYLYTKFTDNIDIFQKIKSIDISKQLNIQNSNINHNFISVLETLENDPDFKLILKQFIKDSISNIDKFKNANSYYELIINVIKNQDNLSKNSPKIKQIIDRLLNNTQFKELLTLIIENKVFNNAEFAEIFNGINNKTRFSKNIVEFISTSNKKFNFTQFIIDNLVSEISNENFNVNEFATSILNNFKNKYLSNESDTVEFIKFIFNEKIWTEDKQNVLQIVKNIVNSDLTKVLKIDSLIDSLVKDNQIIDAQSLKSVVKITTGSKEFKNIINKIIDAINRSNLNLENVKTYSQLINEFLKNVDFNLIKKDIKNLINTLLNSNDVKVNISSQVQKIIYSFTNVPQSNSITKLSNDIASNLYTIVSYNDLVNKIIDSIFDKLNEIKNNKDFETLISEIPTSILQSVKQSLSNPIDFIRFIFNNPVVTNNYEGLNYIIQNGLEHIINIPEINQQILNLSNSIDEKWVDKNEIRNFISKLIKDNRFIQIVKNSASNLLRTNNWINKNKSEEIILEAIKQSKLLNNSGQIVEILKSNLTNDSLILTFNKLINNLLIDNNIISESQKLSTNLTNSLYQWLISNESFDLINKVLELIKTNITSSTSFKQLFSTIKPKLIEIFKNDYYKLIKNIFSSQVISKNKVEVKNFIHSLLNNYIPNNINSWVDQINLTEYTTKYDFNGHELKSALVDVFNSHHLIDISDYLVDDISARENIYKNTNSLEEFIQTLLWNNQTREKIENSLSLIVKDFISKANIKEIIKKVLLKELTGPTIDLFLEGISSKEQLISNIIEIYNDIDSVVNLTKNIITSTTEEIKLNGFKIGISSIISNIFSKIKSDKFNDQNAKETGFKLIKVILNSKLITQNKDDLVKIINNLIKLLSNEESISKILDGLSDSIKNELFKYTSKQNLIDIIKFVATNNNFNQIINVVTRDLLDNVNSLKQTQNFDDFVAKLLSLVNFEKLKENIKGLINDLITNKDIKVILKNILKQTLISYGATNDSKLELMISDIVDELDVLINDLELINPIIDKSTELLSQAKNSNDPNSILVKIPNEISKIISEKIKEKPYQFVESVIQHKSIKNNYDTLTRTIQEVLEHLINNQTIENLIIKQINSIDPTNELFNYANKNDLNELVRFLLHDNDFKNTIKNLVPKLLNNRQWLNNLNNTNELLKSILQINGIVEENKTNISNLVQKLLTNNQFKSIATKSLIYIAKQNDINLNISGINELVSSALDSIIPILKELNLYDQFVDDMFELIKDPVNLSKSISTFVDKIKNILLNNNFELLKKLLASRIFNNSRNKATLKAIVNELLTKLTTSEKVIKLVKTFGLDKLLQKFNITEDQTNTLSVKLFTNTNTINLIRDVLYNIIDNSSEYSTSTNYNDLIKRIFNRTQIQNSLRTNFSALVKELLNDYEIRNIIAEPINRLLTELESNWLLKNTQNSKSLITELLTVANSINNNLHISDKLIEALISEIKLNGIEINFSNILNSISTSLSKELENNLDQKLTELIKSITNTNIFRNSTNYSDLKVLISNILEYLNKNNTLANVLVNSLNSTTLTEINKYADNTTLKNAINVIINNEHLKNTIFALLDSIKSKSAQISQANNLNQIVKISLEDTSTKNKIKNELKLLVRDIFTNPTIKSILKNVVKHFFDFIGIDSNNIPEANSFMNIIVDDLYNLLNRLELIDNLINPLVDQIGTTNDIIGLFNSISSQVIENLKITEYATFTKLLKDNLVTQNKQTIIKIINHIINKLTTDETKIRRVLEKLDISSLLINGSTSLNKNRINDFIIKILKNQNLKNLLNTLVEEVINNNLEYAKLNTWWELINKILNSSKSNDIKNFIKNWLIETVNNNDIDFELGLGELLVEMLRKSGFNLNQGDKNLFGRVVKNSLKAISSTNEFDQIINKIYDNIKNLRPSSTNPITSEKISDAIIKGVLSIISNEDGSAIQVVKILDKSEFIGKIISQIGSADFVKFIDRLFESSNLRQNTGIYAILKPLLSKNNNSTSSAKVEIGTLNVLSIPDKAKVFLAQFFKPFYEELFKKAINNNLPSFKQDTMEYRNLFRITEIVLWFLWNNNPSGVSYWNTNLLRATTIEGIVNLAHEKAMWDDLYIPIYKYPIDILRNETTYRKIGFINGGFNKEFVFGSRWNWTNNSNYDSDQLLAYIYYINQGNDRHNTSKTKEQVLWEALEKGYLGTKK</sequence>
<gene>
    <name evidence="2" type="ORF">MADP07_00269</name>
</gene>
<protein>
    <recommendedName>
        <fullName evidence="4">SGNH hydrolase-type esterase domain-containing protein</fullName>
    </recommendedName>
</protein>